<sequence>MATTDRFNYSGVEVPPGGLPFQALVKIAAANFYAAWRDIGEAADASNSIFDEGEY</sequence>
<name>A0A6J5N826_9CAUD</name>
<reference evidence="1" key="1">
    <citation type="submission" date="2020-04" db="EMBL/GenBank/DDBJ databases">
        <authorList>
            <person name="Chiriac C."/>
            <person name="Salcher M."/>
            <person name="Ghai R."/>
            <person name="Kavagutti S V."/>
        </authorList>
    </citation>
    <scope>NUCLEOTIDE SEQUENCE</scope>
</reference>
<dbReference type="EMBL" id="LR796624">
    <property type="protein sequence ID" value="CAB4155199.1"/>
    <property type="molecule type" value="Genomic_DNA"/>
</dbReference>
<evidence type="ECO:0000313" key="1">
    <source>
        <dbReference type="EMBL" id="CAB4155199.1"/>
    </source>
</evidence>
<organism evidence="1">
    <name type="scientific">uncultured Caudovirales phage</name>
    <dbReference type="NCBI Taxonomy" id="2100421"/>
    <lineage>
        <taxon>Viruses</taxon>
        <taxon>Duplodnaviria</taxon>
        <taxon>Heunggongvirae</taxon>
        <taxon>Uroviricota</taxon>
        <taxon>Caudoviricetes</taxon>
        <taxon>Peduoviridae</taxon>
        <taxon>Maltschvirus</taxon>
        <taxon>Maltschvirus maltsch</taxon>
    </lineage>
</organism>
<accession>A0A6J5N826</accession>
<proteinExistence type="predicted"/>
<protein>
    <submittedName>
        <fullName evidence="1">Uncharacterized protein</fullName>
    </submittedName>
</protein>
<gene>
    <name evidence="1" type="ORF">UFOVP649_103</name>
</gene>